<keyword evidence="2" id="KW-1185">Reference proteome</keyword>
<gene>
    <name evidence="1" type="ORF">RSOLAG1IB_02521</name>
</gene>
<proteinExistence type="predicted"/>
<dbReference type="OrthoDB" id="3219238at2759"/>
<evidence type="ECO:0000313" key="1">
    <source>
        <dbReference type="EMBL" id="CEL57777.1"/>
    </source>
</evidence>
<evidence type="ECO:0008006" key="3">
    <source>
        <dbReference type="Google" id="ProtNLM"/>
    </source>
</evidence>
<dbReference type="Proteomes" id="UP000059188">
    <property type="component" value="Unassembled WGS sequence"/>
</dbReference>
<evidence type="ECO:0000313" key="2">
    <source>
        <dbReference type="Proteomes" id="UP000059188"/>
    </source>
</evidence>
<dbReference type="AlphaFoldDB" id="A0A0B7FNN5"/>
<dbReference type="EMBL" id="LN679102">
    <property type="protein sequence ID" value="CEL57777.1"/>
    <property type="molecule type" value="Genomic_DNA"/>
</dbReference>
<accession>A0A0B7FNN5</accession>
<reference evidence="1 2" key="1">
    <citation type="submission" date="2014-11" db="EMBL/GenBank/DDBJ databases">
        <authorList>
            <person name="Wibberg Daniel"/>
        </authorList>
    </citation>
    <scope>NUCLEOTIDE SEQUENCE [LARGE SCALE GENOMIC DNA]</scope>
    <source>
        <strain evidence="1">Rhizoctonia solani AG1-IB 7/3/14</strain>
    </source>
</reference>
<organism evidence="1 2">
    <name type="scientific">Thanatephorus cucumeris (strain AG1-IB / isolate 7/3/14)</name>
    <name type="common">Lettuce bottom rot fungus</name>
    <name type="synonym">Rhizoctonia solani</name>
    <dbReference type="NCBI Taxonomy" id="1108050"/>
    <lineage>
        <taxon>Eukaryota</taxon>
        <taxon>Fungi</taxon>
        <taxon>Dikarya</taxon>
        <taxon>Basidiomycota</taxon>
        <taxon>Agaricomycotina</taxon>
        <taxon>Agaricomycetes</taxon>
        <taxon>Cantharellales</taxon>
        <taxon>Ceratobasidiaceae</taxon>
        <taxon>Rhizoctonia</taxon>
        <taxon>Rhizoctonia solani AG-1</taxon>
    </lineage>
</organism>
<name>A0A0B7FNN5_THACB</name>
<sequence>MVFPDEVFREALSYLWPVDVSRFARTSKRSLRIADLVLYKRNHIASVKHLASFCQALTSRPSAAQALNMVSIDIREHTRFPLPAIAAALLASPNLTHLALSLLPPRDPKYYIDPSPLLYASSPSLCELALTAHVPTATLTEFLISHPNLVTLSLPNQSPESMVELGGECAALDEHHSATGPRGLSCSRTSCRARSRIASRSS</sequence>
<protein>
    <recommendedName>
        <fullName evidence="3">F-box domain-containing protein</fullName>
    </recommendedName>
</protein>